<dbReference type="InterPro" id="IPR042269">
    <property type="entry name" value="Ser_carbopepase_S28_SKS"/>
</dbReference>
<dbReference type="GO" id="GO:0006508">
    <property type="term" value="P:proteolysis"/>
    <property type="evidence" value="ECO:0007669"/>
    <property type="project" value="UniProtKB-KW"/>
</dbReference>
<dbReference type="InterPro" id="IPR008758">
    <property type="entry name" value="Peptidase_S28"/>
</dbReference>
<feature type="signal peptide" evidence="6">
    <location>
        <begin position="1"/>
        <end position="16"/>
    </location>
</feature>
<dbReference type="GO" id="GO:0008239">
    <property type="term" value="F:dipeptidyl-peptidase activity"/>
    <property type="evidence" value="ECO:0007669"/>
    <property type="project" value="TreeGrafter"/>
</dbReference>
<evidence type="ECO:0000256" key="4">
    <source>
        <dbReference type="ARBA" id="ARBA00022801"/>
    </source>
</evidence>
<dbReference type="GO" id="GO:0070008">
    <property type="term" value="F:serine-type exopeptidase activity"/>
    <property type="evidence" value="ECO:0007669"/>
    <property type="project" value="InterPro"/>
</dbReference>
<keyword evidence="8" id="KW-1185">Reference proteome</keyword>
<protein>
    <recommendedName>
        <fullName evidence="9">Serine protease K12H4.7</fullName>
    </recommendedName>
</protein>
<dbReference type="PANTHER" id="PTHR11010:SF117">
    <property type="entry name" value="SERINE PROTEASE 16"/>
    <property type="match status" value="1"/>
</dbReference>
<keyword evidence="5" id="KW-0325">Glycoprotein</keyword>
<evidence type="ECO:0000313" key="7">
    <source>
        <dbReference type="EMBL" id="CAB3381993.1"/>
    </source>
</evidence>
<proteinExistence type="inferred from homology"/>
<dbReference type="Gene3D" id="1.20.120.980">
    <property type="entry name" value="Serine carboxypeptidase S28, SKS domain"/>
    <property type="match status" value="1"/>
</dbReference>
<sequence length="496" mass="56183">MRVLIVLPLLFSLSCGWKIFHLGKFRGPKSEVSPSRAFPDLWFDQKLDHFDPTSNTLWKQRYFVNDEFHETGGPVFLMIGGEGKADPIWMEQGMWVEYAKQFKALCFQVEHRFYGKSHPTENSSVKNLVYLSSEQALADLAYFIRQMNKKYSLPRGTQWVTFGGSYPGSLSAWMRLKYPHLVHAAVSASGPLLAVSDFSEYMRVVRDSLATHSDECVSAVAEANKQFEILLRHRIGQQRIDKLFNLCDSVVDSSKNDISNLYETLAGNFAGVVQYNKDNRQFEGAIDANITIDVICDIMTKSSIGSAVTRYAAVNDLLMKTYDQKCLDYKYENMINEFRNETLEGATGAGRQWMYQTCTEFGFFQTSTLPTQPFANHFPVDFFIQQCSDVYGPRYNKELLSNGILRTNVMYGALQLEVSRVVFVHGSIDPWHALGITKSDNNEAPAIYINGTAHCANMYPESQDDPPQLTAARHSITGLLAQWLQPSARSVRFQPV</sequence>
<feature type="chain" id="PRO_5035798595" description="Serine protease K12H4.7" evidence="6">
    <location>
        <begin position="17"/>
        <end position="496"/>
    </location>
</feature>
<evidence type="ECO:0000256" key="5">
    <source>
        <dbReference type="ARBA" id="ARBA00023180"/>
    </source>
</evidence>
<evidence type="ECO:0008006" key="9">
    <source>
        <dbReference type="Google" id="ProtNLM"/>
    </source>
</evidence>
<dbReference type="FunFam" id="1.20.120.980:FF:000003">
    <property type="entry name" value="Serine protease 16"/>
    <property type="match status" value="1"/>
</dbReference>
<dbReference type="Proteomes" id="UP000494165">
    <property type="component" value="Unassembled WGS sequence"/>
</dbReference>
<evidence type="ECO:0000256" key="6">
    <source>
        <dbReference type="SAM" id="SignalP"/>
    </source>
</evidence>
<dbReference type="PANTHER" id="PTHR11010">
    <property type="entry name" value="PROTEASE S28 PRO-X CARBOXYPEPTIDASE-RELATED"/>
    <property type="match status" value="1"/>
</dbReference>
<evidence type="ECO:0000313" key="8">
    <source>
        <dbReference type="Proteomes" id="UP000494165"/>
    </source>
</evidence>
<keyword evidence="4" id="KW-0378">Hydrolase</keyword>
<dbReference type="PROSITE" id="PS51257">
    <property type="entry name" value="PROKAR_LIPOPROTEIN"/>
    <property type="match status" value="1"/>
</dbReference>
<evidence type="ECO:0000256" key="1">
    <source>
        <dbReference type="ARBA" id="ARBA00011079"/>
    </source>
</evidence>
<accession>A0A8S1DNY1</accession>
<keyword evidence="3 6" id="KW-0732">Signal</keyword>
<dbReference type="AlphaFoldDB" id="A0A8S1DNY1"/>
<evidence type="ECO:0000256" key="2">
    <source>
        <dbReference type="ARBA" id="ARBA00022670"/>
    </source>
</evidence>
<dbReference type="EMBL" id="CADEPI010000254">
    <property type="protein sequence ID" value="CAB3381993.1"/>
    <property type="molecule type" value="Genomic_DNA"/>
</dbReference>
<name>A0A8S1DNY1_9INSE</name>
<keyword evidence="2" id="KW-0645">Protease</keyword>
<organism evidence="7 8">
    <name type="scientific">Cloeon dipterum</name>
    <dbReference type="NCBI Taxonomy" id="197152"/>
    <lineage>
        <taxon>Eukaryota</taxon>
        <taxon>Metazoa</taxon>
        <taxon>Ecdysozoa</taxon>
        <taxon>Arthropoda</taxon>
        <taxon>Hexapoda</taxon>
        <taxon>Insecta</taxon>
        <taxon>Pterygota</taxon>
        <taxon>Palaeoptera</taxon>
        <taxon>Ephemeroptera</taxon>
        <taxon>Pisciforma</taxon>
        <taxon>Baetidae</taxon>
        <taxon>Cloeon</taxon>
    </lineage>
</organism>
<dbReference type="SUPFAM" id="SSF53474">
    <property type="entry name" value="alpha/beta-Hydrolases"/>
    <property type="match status" value="1"/>
</dbReference>
<dbReference type="InterPro" id="IPR029058">
    <property type="entry name" value="AB_hydrolase_fold"/>
</dbReference>
<evidence type="ECO:0000256" key="3">
    <source>
        <dbReference type="ARBA" id="ARBA00022729"/>
    </source>
</evidence>
<dbReference type="Pfam" id="PF05577">
    <property type="entry name" value="Peptidase_S28"/>
    <property type="match status" value="1"/>
</dbReference>
<gene>
    <name evidence="7" type="ORF">CLODIP_2_CD01070</name>
</gene>
<reference evidence="7 8" key="1">
    <citation type="submission" date="2020-04" db="EMBL/GenBank/DDBJ databases">
        <authorList>
            <person name="Alioto T."/>
            <person name="Alioto T."/>
            <person name="Gomez Garrido J."/>
        </authorList>
    </citation>
    <scope>NUCLEOTIDE SEQUENCE [LARGE SCALE GENOMIC DNA]</scope>
</reference>
<comment type="caution">
    <text evidence="7">The sequence shown here is derived from an EMBL/GenBank/DDBJ whole genome shotgun (WGS) entry which is preliminary data.</text>
</comment>
<dbReference type="OrthoDB" id="1735038at2759"/>
<comment type="similarity">
    <text evidence="1">Belongs to the peptidase S28 family.</text>
</comment>
<dbReference type="Gene3D" id="3.40.50.1820">
    <property type="entry name" value="alpha/beta hydrolase"/>
    <property type="match status" value="1"/>
</dbReference>